<sequence length="87" mass="9914">MLCSLQPISLEQLNDCVAKFATDEAMKPPNANDEDDHMYRLILSRLFSWPNLPVRSCQNRCYTINNFLGILYGSGENLENMNLFVVG</sequence>
<evidence type="ECO:0000313" key="1">
    <source>
        <dbReference type="EMBL" id="KAK9222612.1"/>
    </source>
</evidence>
<evidence type="ECO:0000313" key="2">
    <source>
        <dbReference type="Proteomes" id="UP001428341"/>
    </source>
</evidence>
<dbReference type="EMBL" id="JBCGBO010000002">
    <property type="protein sequence ID" value="KAK9222612.1"/>
    <property type="molecule type" value="Genomic_DNA"/>
</dbReference>
<gene>
    <name evidence="1" type="ORF">WN944_011048</name>
</gene>
<accession>A0AAP0QXM3</accession>
<proteinExistence type="predicted"/>
<dbReference type="AlphaFoldDB" id="A0AAP0QXM3"/>
<dbReference type="Proteomes" id="UP001428341">
    <property type="component" value="Unassembled WGS sequence"/>
</dbReference>
<keyword evidence="2" id="KW-1185">Reference proteome</keyword>
<protein>
    <submittedName>
        <fullName evidence="1">Uncharacterized protein</fullName>
    </submittedName>
</protein>
<reference evidence="1 2" key="1">
    <citation type="submission" date="2024-05" db="EMBL/GenBank/DDBJ databases">
        <title>Haplotype-resolved chromosome-level genome assembly of Huyou (Citrus changshanensis).</title>
        <authorList>
            <person name="Miao C."/>
            <person name="Chen W."/>
            <person name="Wu Y."/>
            <person name="Wang L."/>
            <person name="Zhao S."/>
            <person name="Grierson D."/>
            <person name="Xu C."/>
            <person name="Chen K."/>
        </authorList>
    </citation>
    <scope>NUCLEOTIDE SEQUENCE [LARGE SCALE GENOMIC DNA]</scope>
    <source>
        <strain evidence="1">01-14</strain>
        <tissue evidence="1">Leaf</tissue>
    </source>
</reference>
<name>A0AAP0QXM3_9ROSI</name>
<organism evidence="1 2">
    <name type="scientific">Citrus x changshan-huyou</name>
    <dbReference type="NCBI Taxonomy" id="2935761"/>
    <lineage>
        <taxon>Eukaryota</taxon>
        <taxon>Viridiplantae</taxon>
        <taxon>Streptophyta</taxon>
        <taxon>Embryophyta</taxon>
        <taxon>Tracheophyta</taxon>
        <taxon>Spermatophyta</taxon>
        <taxon>Magnoliopsida</taxon>
        <taxon>eudicotyledons</taxon>
        <taxon>Gunneridae</taxon>
        <taxon>Pentapetalae</taxon>
        <taxon>rosids</taxon>
        <taxon>malvids</taxon>
        <taxon>Sapindales</taxon>
        <taxon>Rutaceae</taxon>
        <taxon>Aurantioideae</taxon>
        <taxon>Citrus</taxon>
    </lineage>
</organism>
<comment type="caution">
    <text evidence="1">The sequence shown here is derived from an EMBL/GenBank/DDBJ whole genome shotgun (WGS) entry which is preliminary data.</text>
</comment>